<dbReference type="Gene3D" id="3.40.50.720">
    <property type="entry name" value="NAD(P)-binding Rossmann-like Domain"/>
    <property type="match status" value="1"/>
</dbReference>
<organism evidence="3 4">
    <name type="scientific">Rhizorhapis suberifaciens</name>
    <name type="common">corky root of lettuce</name>
    <dbReference type="NCBI Taxonomy" id="13656"/>
    <lineage>
        <taxon>Bacteria</taxon>
        <taxon>Pseudomonadati</taxon>
        <taxon>Pseudomonadota</taxon>
        <taxon>Alphaproteobacteria</taxon>
        <taxon>Sphingomonadales</taxon>
        <taxon>Sphingomonadaceae</taxon>
        <taxon>Rhizorhapis</taxon>
    </lineage>
</organism>
<gene>
    <name evidence="3" type="ORF">HNQ99_001402</name>
</gene>
<dbReference type="PANTHER" id="PTHR43639:SF1">
    <property type="entry name" value="SHORT-CHAIN DEHYDROGENASE_REDUCTASE FAMILY PROTEIN"/>
    <property type="match status" value="1"/>
</dbReference>
<evidence type="ECO:0000256" key="1">
    <source>
        <dbReference type="ARBA" id="ARBA00006484"/>
    </source>
</evidence>
<dbReference type="PRINTS" id="PR00081">
    <property type="entry name" value="GDHRDH"/>
</dbReference>
<dbReference type="RefSeq" id="WP_184474908.1">
    <property type="nucleotide sequence ID" value="NZ_JACHOV010000004.1"/>
</dbReference>
<dbReference type="Pfam" id="PF00106">
    <property type="entry name" value="adh_short"/>
    <property type="match status" value="1"/>
</dbReference>
<keyword evidence="4" id="KW-1185">Reference proteome</keyword>
<name>A0A840HU63_9SPHN</name>
<comment type="similarity">
    <text evidence="1">Belongs to the short-chain dehydrogenases/reductases (SDR) family.</text>
</comment>
<dbReference type="PANTHER" id="PTHR43639">
    <property type="entry name" value="OXIDOREDUCTASE, SHORT-CHAIN DEHYDROGENASE/REDUCTASE FAMILY (AFU_ORTHOLOGUE AFUA_5G02870)"/>
    <property type="match status" value="1"/>
</dbReference>
<comment type="caution">
    <text evidence="3">The sequence shown here is derived from an EMBL/GenBank/DDBJ whole genome shotgun (WGS) entry which is preliminary data.</text>
</comment>
<reference evidence="3 4" key="1">
    <citation type="submission" date="2020-08" db="EMBL/GenBank/DDBJ databases">
        <title>Genomic Encyclopedia of Type Strains, Phase IV (KMG-IV): sequencing the most valuable type-strain genomes for metagenomic binning, comparative biology and taxonomic classification.</title>
        <authorList>
            <person name="Goeker M."/>
        </authorList>
    </citation>
    <scope>NUCLEOTIDE SEQUENCE [LARGE SCALE GENOMIC DNA]</scope>
    <source>
        <strain evidence="3 4">DSM 7465</strain>
    </source>
</reference>
<evidence type="ECO:0000313" key="4">
    <source>
        <dbReference type="Proteomes" id="UP000575068"/>
    </source>
</evidence>
<dbReference type="SUPFAM" id="SSF51735">
    <property type="entry name" value="NAD(P)-binding Rossmann-fold domains"/>
    <property type="match status" value="1"/>
</dbReference>
<dbReference type="GO" id="GO:0016491">
    <property type="term" value="F:oxidoreductase activity"/>
    <property type="evidence" value="ECO:0007669"/>
    <property type="project" value="UniProtKB-KW"/>
</dbReference>
<dbReference type="Proteomes" id="UP000575068">
    <property type="component" value="Unassembled WGS sequence"/>
</dbReference>
<dbReference type="InterPro" id="IPR036291">
    <property type="entry name" value="NAD(P)-bd_dom_sf"/>
</dbReference>
<sequence length="261" mass="27849">MAGADIPLGNVLVTGAAQRIGAVIVRTLAACGYGVVIHYRRSGREAKALQAELLRWGCRVALCRADLGDPEEAETLIDTAVAALNAPLHALVNNASLFEFDRARDVTQGRLETHLRANLVAPALLAKQFVRQLPLDTTGAIVNLLDQKLANPNPDFFSYSLSRYALAGATTLMAQDFAGHARVNAVAPGITLPSGGQGTVEFDAVASDNLLKRASSPLHVAEAVRMLISNPAINGQCIWVDGGQRFMNQPRDVMFLKEPSA</sequence>
<dbReference type="EMBL" id="JACHOV010000004">
    <property type="protein sequence ID" value="MBB4641098.1"/>
    <property type="molecule type" value="Genomic_DNA"/>
</dbReference>
<keyword evidence="2" id="KW-0560">Oxidoreductase</keyword>
<accession>A0A840HU63</accession>
<dbReference type="AlphaFoldDB" id="A0A840HU63"/>
<evidence type="ECO:0000256" key="2">
    <source>
        <dbReference type="ARBA" id="ARBA00023002"/>
    </source>
</evidence>
<protein>
    <submittedName>
        <fullName evidence="3">NAD(P)-dependent dehydrogenase (Short-subunit alcohol dehydrogenase family)</fullName>
    </submittedName>
</protein>
<proteinExistence type="inferred from homology"/>
<evidence type="ECO:0000313" key="3">
    <source>
        <dbReference type="EMBL" id="MBB4641098.1"/>
    </source>
</evidence>
<dbReference type="InterPro" id="IPR002347">
    <property type="entry name" value="SDR_fam"/>
</dbReference>